<evidence type="ECO:0000259" key="1">
    <source>
        <dbReference type="PROSITE" id="PS51352"/>
    </source>
</evidence>
<comment type="caution">
    <text evidence="2">The sequence shown here is derived from an EMBL/GenBank/DDBJ whole genome shotgun (WGS) entry which is preliminary data.</text>
</comment>
<sequence length="131" mass="13950">MTGTLETMQPAADADLDDDAVGTLRSLSENVVFRVWGGDWCGDCQNQLPTFAAALDEAGVDPAGDRVHHYPVEKNADGSKSGELVDEYDIELIPTVVVELDGEELARFVEDAPDSIAVTLANQLSTADLTA</sequence>
<dbReference type="InterPro" id="IPR036249">
    <property type="entry name" value="Thioredoxin-like_sf"/>
</dbReference>
<dbReference type="CDD" id="cd02947">
    <property type="entry name" value="TRX_family"/>
    <property type="match status" value="1"/>
</dbReference>
<reference evidence="2" key="1">
    <citation type="journal article" date="2014" name="Int. J. Syst. Evol. Microbiol.">
        <title>Complete genome sequence of Corynebacterium casei LMG S-19264T (=DSM 44701T), isolated from a smear-ripened cheese.</title>
        <authorList>
            <consortium name="US DOE Joint Genome Institute (JGI-PGF)"/>
            <person name="Walter F."/>
            <person name="Albersmeier A."/>
            <person name="Kalinowski J."/>
            <person name="Ruckert C."/>
        </authorList>
    </citation>
    <scope>NUCLEOTIDE SEQUENCE</scope>
    <source>
        <strain evidence="2">JCM 19596</strain>
    </source>
</reference>
<proteinExistence type="predicted"/>
<dbReference type="InterPro" id="IPR013766">
    <property type="entry name" value="Thioredoxin_domain"/>
</dbReference>
<dbReference type="Pfam" id="PF00085">
    <property type="entry name" value="Thioredoxin"/>
    <property type="match status" value="1"/>
</dbReference>
<feature type="domain" description="Thioredoxin" evidence="1">
    <location>
        <begin position="5"/>
        <end position="131"/>
    </location>
</feature>
<dbReference type="Gene3D" id="3.40.30.10">
    <property type="entry name" value="Glutaredoxin"/>
    <property type="match status" value="1"/>
</dbReference>
<reference evidence="2" key="2">
    <citation type="submission" date="2020-09" db="EMBL/GenBank/DDBJ databases">
        <authorList>
            <person name="Sun Q."/>
            <person name="Ohkuma M."/>
        </authorList>
    </citation>
    <scope>NUCLEOTIDE SEQUENCE</scope>
    <source>
        <strain evidence="2">JCM 19596</strain>
    </source>
</reference>
<name>A0A830F9Z1_9EURY</name>
<dbReference type="OrthoDB" id="195058at2157"/>
<accession>A0A830F9Z1</accession>
<evidence type="ECO:0000313" key="3">
    <source>
        <dbReference type="Proteomes" id="UP000607197"/>
    </source>
</evidence>
<dbReference type="EMBL" id="BMPG01000001">
    <property type="protein sequence ID" value="GGL53730.1"/>
    <property type="molecule type" value="Genomic_DNA"/>
</dbReference>
<keyword evidence="3" id="KW-1185">Reference proteome</keyword>
<dbReference type="SUPFAM" id="SSF52833">
    <property type="entry name" value="Thioredoxin-like"/>
    <property type="match status" value="1"/>
</dbReference>
<dbReference type="PROSITE" id="PS51352">
    <property type="entry name" value="THIOREDOXIN_2"/>
    <property type="match status" value="1"/>
</dbReference>
<dbReference type="RefSeq" id="WP_188976431.1">
    <property type="nucleotide sequence ID" value="NZ_BMPG01000001.1"/>
</dbReference>
<dbReference type="AlphaFoldDB" id="A0A830F9Z1"/>
<organism evidence="2 3">
    <name type="scientific">Halocalculus aciditolerans</name>
    <dbReference type="NCBI Taxonomy" id="1383812"/>
    <lineage>
        <taxon>Archaea</taxon>
        <taxon>Methanobacteriati</taxon>
        <taxon>Methanobacteriota</taxon>
        <taxon>Stenosarchaea group</taxon>
        <taxon>Halobacteria</taxon>
        <taxon>Halobacteriales</taxon>
        <taxon>Halobacteriaceae</taxon>
        <taxon>Halocalculus</taxon>
    </lineage>
</organism>
<evidence type="ECO:0000313" key="2">
    <source>
        <dbReference type="EMBL" id="GGL53730.1"/>
    </source>
</evidence>
<dbReference type="Proteomes" id="UP000607197">
    <property type="component" value="Unassembled WGS sequence"/>
</dbReference>
<protein>
    <submittedName>
        <fullName evidence="2">Thioredoxin</fullName>
    </submittedName>
</protein>
<gene>
    <name evidence="2" type="ORF">GCM10009039_09900</name>
</gene>